<keyword evidence="1 2" id="KW-0732">Signal</keyword>
<dbReference type="AlphaFoldDB" id="A0AAW8DHM9"/>
<reference evidence="4 6" key="1">
    <citation type="submission" date="2023-07" db="EMBL/GenBank/DDBJ databases">
        <title>Sorghum-associated microbial communities from plants grown in Nebraska, USA.</title>
        <authorList>
            <person name="Schachtman D."/>
        </authorList>
    </citation>
    <scope>NUCLEOTIDE SEQUENCE</scope>
    <source>
        <strain evidence="4">DS1006</strain>
        <strain evidence="5 6">DS1016</strain>
    </source>
</reference>
<keyword evidence="6" id="KW-1185">Reference proteome</keyword>
<dbReference type="PANTHER" id="PTHR35936:SF17">
    <property type="entry name" value="ARGININE-BINDING EXTRACELLULAR PROTEIN ARTP"/>
    <property type="match status" value="1"/>
</dbReference>
<evidence type="ECO:0000256" key="1">
    <source>
        <dbReference type="ARBA" id="ARBA00022729"/>
    </source>
</evidence>
<protein>
    <submittedName>
        <fullName evidence="4">Polar amino acid transport system substrate-binding protein</fullName>
    </submittedName>
</protein>
<sequence length="296" mass="31203">MNYLRKLSAVAVFVVAATLTGCGSDAGNSSAPTTHAAPGIALPAGIKQAGVVNVAGYMAFPPYRYLDASGKPAGFEIDLAKAVAGKLGVKIEFHSVEFPALIPSISNGRYDWSLGTLSDTEERRKVVDILDWARPAYVVQVQGGNPHGVDPAQLCGVTFGHLQGSAQASAFDLIAADCAKRGAPAPKQILFQDPGTQMQALQNNRFDAALQNPPAGAQTQRETKGALVVLPGKVSTIPVDPSGWVFAKGNTELEKAVSQAIQSLIQDGTWAKMLKDNDFLDYAIVPPTLNTKPTTF</sequence>
<evidence type="ECO:0000313" key="5">
    <source>
        <dbReference type="EMBL" id="MDQ0182264.1"/>
    </source>
</evidence>
<dbReference type="InterPro" id="IPR001638">
    <property type="entry name" value="Solute-binding_3/MltF_N"/>
</dbReference>
<proteinExistence type="predicted"/>
<name>A0AAW8DHM9_9MICC</name>
<feature type="signal peptide" evidence="2">
    <location>
        <begin position="1"/>
        <end position="26"/>
    </location>
</feature>
<dbReference type="Gene3D" id="3.40.190.10">
    <property type="entry name" value="Periplasmic binding protein-like II"/>
    <property type="match status" value="2"/>
</dbReference>
<dbReference type="SUPFAM" id="SSF53850">
    <property type="entry name" value="Periplasmic binding protein-like II"/>
    <property type="match status" value="1"/>
</dbReference>
<evidence type="ECO:0000259" key="3">
    <source>
        <dbReference type="SMART" id="SM00062"/>
    </source>
</evidence>
<gene>
    <name evidence="4" type="ORF">J2S90_003157</name>
    <name evidence="5" type="ORF">J2S93_003711</name>
</gene>
<feature type="domain" description="Solute-binding protein family 3/N-terminal" evidence="3">
    <location>
        <begin position="51"/>
        <end position="277"/>
    </location>
</feature>
<evidence type="ECO:0000256" key="2">
    <source>
        <dbReference type="SAM" id="SignalP"/>
    </source>
</evidence>
<dbReference type="PANTHER" id="PTHR35936">
    <property type="entry name" value="MEMBRANE-BOUND LYTIC MUREIN TRANSGLYCOSYLASE F"/>
    <property type="match status" value="1"/>
</dbReference>
<organism evidence="4 7">
    <name type="scientific">Arthrobacter bambusae</name>
    <dbReference type="NCBI Taxonomy" id="1338426"/>
    <lineage>
        <taxon>Bacteria</taxon>
        <taxon>Bacillati</taxon>
        <taxon>Actinomycetota</taxon>
        <taxon>Actinomycetes</taxon>
        <taxon>Micrococcales</taxon>
        <taxon>Micrococcaceae</taxon>
        <taxon>Arthrobacter</taxon>
    </lineage>
</organism>
<evidence type="ECO:0000313" key="4">
    <source>
        <dbReference type="EMBL" id="MDP9906178.1"/>
    </source>
</evidence>
<comment type="caution">
    <text evidence="4">The sequence shown here is derived from an EMBL/GenBank/DDBJ whole genome shotgun (WGS) entry which is preliminary data.</text>
</comment>
<dbReference type="Proteomes" id="UP001242995">
    <property type="component" value="Unassembled WGS sequence"/>
</dbReference>
<dbReference type="PROSITE" id="PS51257">
    <property type="entry name" value="PROKAR_LIPOPROTEIN"/>
    <property type="match status" value="1"/>
</dbReference>
<accession>A0AAW8DHM9</accession>
<evidence type="ECO:0000313" key="7">
    <source>
        <dbReference type="Proteomes" id="UP001242995"/>
    </source>
</evidence>
<dbReference type="RefSeq" id="WP_306962525.1">
    <property type="nucleotide sequence ID" value="NZ_JAUSRG010000010.1"/>
</dbReference>
<dbReference type="SMART" id="SM00062">
    <property type="entry name" value="PBPb"/>
    <property type="match status" value="1"/>
</dbReference>
<feature type="chain" id="PRO_5043331116" evidence="2">
    <location>
        <begin position="27"/>
        <end position="296"/>
    </location>
</feature>
<dbReference type="EMBL" id="JAUSTF010000010">
    <property type="protein sequence ID" value="MDQ0182264.1"/>
    <property type="molecule type" value="Genomic_DNA"/>
</dbReference>
<evidence type="ECO:0000313" key="6">
    <source>
        <dbReference type="Proteomes" id="UP001230951"/>
    </source>
</evidence>
<dbReference type="Proteomes" id="UP001230951">
    <property type="component" value="Unassembled WGS sequence"/>
</dbReference>
<dbReference type="EMBL" id="JAUSRG010000010">
    <property type="protein sequence ID" value="MDP9906178.1"/>
    <property type="molecule type" value="Genomic_DNA"/>
</dbReference>
<dbReference type="Pfam" id="PF00497">
    <property type="entry name" value="SBP_bac_3"/>
    <property type="match status" value="1"/>
</dbReference>